<reference evidence="1 2" key="1">
    <citation type="submission" date="2023-09" db="EMBL/GenBank/DDBJ databases">
        <title>Pyrofollis japonicus gen. nov. sp. nov., a novel member of the family Pyrodictiaceae isolated from the Iheya North hydrothermal field.</title>
        <authorList>
            <person name="Miyazaki U."/>
            <person name="Sanari M."/>
            <person name="Tame A."/>
            <person name="Kitajima M."/>
            <person name="Okamoto A."/>
            <person name="Sawayama S."/>
            <person name="Miyazaki J."/>
            <person name="Takai K."/>
            <person name="Nakagawa S."/>
        </authorList>
    </citation>
    <scope>NUCLEOTIDE SEQUENCE [LARGE SCALE GENOMIC DNA]</scope>
    <source>
        <strain evidence="1 2">AV2</strain>
    </source>
</reference>
<name>A0ABN6ZRN2_9CREN</name>
<protein>
    <recommendedName>
        <fullName evidence="3">DAGKc domain-containing protein</fullName>
    </recommendedName>
</protein>
<keyword evidence="2" id="KW-1185">Reference proteome</keyword>
<dbReference type="RefSeq" id="WP_338248957.1">
    <property type="nucleotide sequence ID" value="NZ_AP028907.1"/>
</dbReference>
<dbReference type="EMBL" id="AP028907">
    <property type="protein sequence ID" value="BES82034.1"/>
    <property type="molecule type" value="Genomic_DNA"/>
</dbReference>
<sequence length="284" mass="31693">MVEYNINLHVVVTTPPSLFDAAVLARTLYTALGTRGWRLTIIGMGRKLPMKLISESRLPVSVAKANISTELDSEPAGPVYIVDSRGEPAWRLDPPRTIIIDYGGAFASGFHDARRVRGLGVPSLTYEAITLIYEFFIRRSSWRPDYSKAFSRDVRSGLYLARKILEAIQVFDNYVVLEPSVVAFTIRRVYMNKGLAVDPIKADVEIDVVEGKVHQRIVLKAYSMRGLRDAGDIEVVFDGETVEIHDRDGLAYRIVIDAYRRIACSAPSLCTGREEESLTIPTLG</sequence>
<evidence type="ECO:0000313" key="1">
    <source>
        <dbReference type="EMBL" id="BES82034.1"/>
    </source>
</evidence>
<accession>A0ABN6ZRN2</accession>
<organism evidence="1 2">
    <name type="scientific">Pyrodictium abyssi</name>
    <dbReference type="NCBI Taxonomy" id="54256"/>
    <lineage>
        <taxon>Archaea</taxon>
        <taxon>Thermoproteota</taxon>
        <taxon>Thermoprotei</taxon>
        <taxon>Desulfurococcales</taxon>
        <taxon>Pyrodictiaceae</taxon>
        <taxon>Pyrodictium</taxon>
    </lineage>
</organism>
<proteinExistence type="predicted"/>
<evidence type="ECO:0008006" key="3">
    <source>
        <dbReference type="Google" id="ProtNLM"/>
    </source>
</evidence>
<gene>
    <name evidence="1" type="ORF">PABY_16010</name>
</gene>
<dbReference type="GeneID" id="89289610"/>
<evidence type="ECO:0000313" key="2">
    <source>
        <dbReference type="Proteomes" id="UP001341135"/>
    </source>
</evidence>
<dbReference type="Proteomes" id="UP001341135">
    <property type="component" value="Chromosome"/>
</dbReference>